<sequence>KPKRSEHGVWIGNLTYATTKKTLQEFFASCGKATRIHMPMSGPNTNRGFAYVDFGTAEETKAAVALSEKLMGGRKVLIKDAHDFTKLTPVKEASTADESGKPAMLRGNQRQRQNNTPAVTLFVGNLPFEATKIDVQKVFAPFGKIRKVRLMTFEDTGKCKGFAYVDYKELEGAKAAVESPQSHYLEGRRLRVEYGSAEAVRRGAPWV</sequence>
<dbReference type="InterPro" id="IPR000504">
    <property type="entry name" value="RRM_dom"/>
</dbReference>
<dbReference type="SMART" id="SM00360">
    <property type="entry name" value="RRM"/>
    <property type="match status" value="2"/>
</dbReference>
<reference evidence="5" key="1">
    <citation type="journal article" date="2018" name="Nat. Microbiol.">
        <title>Leveraging single-cell genomics to expand the fungal tree of life.</title>
        <authorList>
            <person name="Ahrendt S.R."/>
            <person name="Quandt C.A."/>
            <person name="Ciobanu D."/>
            <person name="Clum A."/>
            <person name="Salamov A."/>
            <person name="Andreopoulos B."/>
            <person name="Cheng J.F."/>
            <person name="Woyke T."/>
            <person name="Pelin A."/>
            <person name="Henrissat B."/>
            <person name="Reynolds N.K."/>
            <person name="Benny G.L."/>
            <person name="Smith M.E."/>
            <person name="James T.Y."/>
            <person name="Grigoriev I.V."/>
        </authorList>
    </citation>
    <scope>NUCLEOTIDE SEQUENCE [LARGE SCALE GENOMIC DNA]</scope>
    <source>
        <strain evidence="5">RSA 1356</strain>
    </source>
</reference>
<feature type="non-terminal residue" evidence="4">
    <location>
        <position position="207"/>
    </location>
</feature>
<organism evidence="4 5">
    <name type="scientific">Thamnocephalis sphaerospora</name>
    <dbReference type="NCBI Taxonomy" id="78915"/>
    <lineage>
        <taxon>Eukaryota</taxon>
        <taxon>Fungi</taxon>
        <taxon>Fungi incertae sedis</taxon>
        <taxon>Zoopagomycota</taxon>
        <taxon>Zoopagomycotina</taxon>
        <taxon>Zoopagomycetes</taxon>
        <taxon>Zoopagales</taxon>
        <taxon>Sigmoideomycetaceae</taxon>
        <taxon>Thamnocephalis</taxon>
    </lineage>
</organism>
<feature type="domain" description="RRM" evidence="3">
    <location>
        <begin position="7"/>
        <end position="83"/>
    </location>
</feature>
<dbReference type="SUPFAM" id="SSF54928">
    <property type="entry name" value="RNA-binding domain, RBD"/>
    <property type="match status" value="2"/>
</dbReference>
<dbReference type="OrthoDB" id="439808at2759"/>
<evidence type="ECO:0000259" key="3">
    <source>
        <dbReference type="PROSITE" id="PS50102"/>
    </source>
</evidence>
<dbReference type="AlphaFoldDB" id="A0A4P9XTV2"/>
<evidence type="ECO:0000256" key="2">
    <source>
        <dbReference type="PROSITE-ProRule" id="PRU00176"/>
    </source>
</evidence>
<dbReference type="PANTHER" id="PTHR23236:SF95">
    <property type="entry name" value="NUCLEOLAR PROTEIN 13"/>
    <property type="match status" value="1"/>
</dbReference>
<gene>
    <name evidence="4" type="ORF">THASP1DRAFT_9714</name>
</gene>
<feature type="domain" description="RRM" evidence="3">
    <location>
        <begin position="119"/>
        <end position="197"/>
    </location>
</feature>
<keyword evidence="5" id="KW-1185">Reference proteome</keyword>
<dbReference type="GO" id="GO:0005730">
    <property type="term" value="C:nucleolus"/>
    <property type="evidence" value="ECO:0007669"/>
    <property type="project" value="TreeGrafter"/>
</dbReference>
<dbReference type="PANTHER" id="PTHR23236">
    <property type="entry name" value="EUKARYOTIC TRANSLATION INITIATION FACTOR 4B/4H"/>
    <property type="match status" value="1"/>
</dbReference>
<proteinExistence type="predicted"/>
<evidence type="ECO:0000256" key="1">
    <source>
        <dbReference type="ARBA" id="ARBA00022884"/>
    </source>
</evidence>
<dbReference type="InterPro" id="IPR012677">
    <property type="entry name" value="Nucleotide-bd_a/b_plait_sf"/>
</dbReference>
<evidence type="ECO:0000313" key="4">
    <source>
        <dbReference type="EMBL" id="RKP08860.1"/>
    </source>
</evidence>
<dbReference type="Gene3D" id="3.30.70.330">
    <property type="match status" value="2"/>
</dbReference>
<dbReference type="STRING" id="78915.A0A4P9XTV2"/>
<dbReference type="Proteomes" id="UP000271241">
    <property type="component" value="Unassembled WGS sequence"/>
</dbReference>
<dbReference type="CDD" id="cd12397">
    <property type="entry name" value="RRM2_Nop13p_fungi"/>
    <property type="match status" value="1"/>
</dbReference>
<protein>
    <recommendedName>
        <fullName evidence="3">RRM domain-containing protein</fullName>
    </recommendedName>
</protein>
<name>A0A4P9XTV2_9FUNG</name>
<dbReference type="GO" id="GO:0003723">
    <property type="term" value="F:RNA binding"/>
    <property type="evidence" value="ECO:0007669"/>
    <property type="project" value="UniProtKB-UniRule"/>
</dbReference>
<keyword evidence="1 2" id="KW-0694">RNA-binding</keyword>
<evidence type="ECO:0000313" key="5">
    <source>
        <dbReference type="Proteomes" id="UP000271241"/>
    </source>
</evidence>
<accession>A0A4P9XTV2</accession>
<dbReference type="Pfam" id="PF00076">
    <property type="entry name" value="RRM_1"/>
    <property type="match status" value="2"/>
</dbReference>
<dbReference type="InterPro" id="IPR034226">
    <property type="entry name" value="Nop13/Rnp24_RRM2"/>
</dbReference>
<feature type="non-terminal residue" evidence="4">
    <location>
        <position position="1"/>
    </location>
</feature>
<dbReference type="InterPro" id="IPR035979">
    <property type="entry name" value="RBD_domain_sf"/>
</dbReference>
<dbReference type="EMBL" id="KZ992563">
    <property type="protein sequence ID" value="RKP08860.1"/>
    <property type="molecule type" value="Genomic_DNA"/>
</dbReference>
<dbReference type="PROSITE" id="PS50102">
    <property type="entry name" value="RRM"/>
    <property type="match status" value="2"/>
</dbReference>